<feature type="non-terminal residue" evidence="1">
    <location>
        <position position="1"/>
    </location>
</feature>
<dbReference type="AlphaFoldDB" id="X0VWJ1"/>
<protein>
    <submittedName>
        <fullName evidence="1">Uncharacterized protein</fullName>
    </submittedName>
</protein>
<name>X0VWJ1_9ZZZZ</name>
<accession>X0VWJ1</accession>
<reference evidence="1" key="1">
    <citation type="journal article" date="2014" name="Front. Microbiol.">
        <title>High frequency of phylogenetically diverse reductive dehalogenase-homologous genes in deep subseafloor sedimentary metagenomes.</title>
        <authorList>
            <person name="Kawai M."/>
            <person name="Futagami T."/>
            <person name="Toyoda A."/>
            <person name="Takaki Y."/>
            <person name="Nishi S."/>
            <person name="Hori S."/>
            <person name="Arai W."/>
            <person name="Tsubouchi T."/>
            <person name="Morono Y."/>
            <person name="Uchiyama I."/>
            <person name="Ito T."/>
            <person name="Fujiyama A."/>
            <person name="Inagaki F."/>
            <person name="Takami H."/>
        </authorList>
    </citation>
    <scope>NUCLEOTIDE SEQUENCE</scope>
    <source>
        <strain evidence="1">Expedition CK06-06</strain>
    </source>
</reference>
<gene>
    <name evidence="1" type="ORF">S01H1_56967</name>
</gene>
<sequence length="218" mass="24642">DICIQKLELPLAALSLTTGPIVFDIQKTVGMIVDSENKIGSYLQPFESLGWSKYDAKRYDGFLSGASRILAKNTNTSLEKRIVRSIRIMGLARTSSQPQIRLLFNIASLESLLLSKNDRDYLGTKLAEKVAFLLGDNFDQRMNIIKDIKTLYRKRSAIIHGGKEKGISKKDELQSEMYTEAVIFKLSELSKDYQKIESKSKPEEAEGVEDLINKLKFN</sequence>
<organism evidence="1">
    <name type="scientific">marine sediment metagenome</name>
    <dbReference type="NCBI Taxonomy" id="412755"/>
    <lineage>
        <taxon>unclassified sequences</taxon>
        <taxon>metagenomes</taxon>
        <taxon>ecological metagenomes</taxon>
    </lineage>
</organism>
<dbReference type="EMBL" id="BARS01037130">
    <property type="protein sequence ID" value="GAG22799.1"/>
    <property type="molecule type" value="Genomic_DNA"/>
</dbReference>
<proteinExistence type="predicted"/>
<evidence type="ECO:0000313" key="1">
    <source>
        <dbReference type="EMBL" id="GAG22799.1"/>
    </source>
</evidence>
<comment type="caution">
    <text evidence="1">The sequence shown here is derived from an EMBL/GenBank/DDBJ whole genome shotgun (WGS) entry which is preliminary data.</text>
</comment>